<dbReference type="PROSITE" id="PS51017">
    <property type="entry name" value="CCT"/>
    <property type="match status" value="1"/>
</dbReference>
<dbReference type="CDD" id="cd00202">
    <property type="entry name" value="ZnF_GATA"/>
    <property type="match status" value="1"/>
</dbReference>
<keyword evidence="17" id="KW-1185">Reference proteome</keyword>
<name>U5CMJ3_AMBTC</name>
<sequence>MDGDIPSDSGNVPDPNAIIPMRGQGSSQLTLSFQGEVYVFDSVSPEKVQAVLLLLGGREIPSALSAMPLSSHQLKGINDLPHRLKLPHRIASLIRFREKRKERCFEKKIRYTVRKEVALRMQRKRGQFAGKGNPDDPDAANAGWDSQTWPQDGNEPKHFSKCQHCGISHRATPLMRRGPLGPKSLCNACGLMWATKGTLKDLSGSKSSNPVVTQNPVDSSEKVEGNVEEMRSNS</sequence>
<evidence type="ECO:0000256" key="2">
    <source>
        <dbReference type="ARBA" id="ARBA00004123"/>
    </source>
</evidence>
<dbReference type="PANTHER" id="PTHR46125">
    <property type="entry name" value="GATA TRANSCRIPTION FACTOR 28"/>
    <property type="match status" value="1"/>
</dbReference>
<dbReference type="GO" id="GO:0005634">
    <property type="term" value="C:nucleus"/>
    <property type="evidence" value="ECO:0007669"/>
    <property type="project" value="UniProtKB-SubCell"/>
</dbReference>
<keyword evidence="5" id="KW-0863">Zinc-finger</keyword>
<keyword evidence="4" id="KW-0479">Metal-binding</keyword>
<evidence type="ECO:0000313" key="16">
    <source>
        <dbReference type="EMBL" id="ERN14361.1"/>
    </source>
</evidence>
<gene>
    <name evidence="16" type="ORF">AMTR_s00033p00221090</name>
</gene>
<keyword evidence="6" id="KW-0862">Zinc</keyword>
<keyword evidence="7" id="KW-0805">Transcription regulation</keyword>
<evidence type="ECO:0000256" key="6">
    <source>
        <dbReference type="ARBA" id="ARBA00022833"/>
    </source>
</evidence>
<evidence type="ECO:0000256" key="5">
    <source>
        <dbReference type="ARBA" id="ARBA00022771"/>
    </source>
</evidence>
<dbReference type="AlphaFoldDB" id="U5CMJ3"/>
<dbReference type="SUPFAM" id="SSF57716">
    <property type="entry name" value="Glucocorticoid receptor-like (DNA-binding domain)"/>
    <property type="match status" value="1"/>
</dbReference>
<feature type="compositionally biased region" description="Polar residues" evidence="13">
    <location>
        <begin position="204"/>
        <end position="218"/>
    </location>
</feature>
<evidence type="ECO:0000313" key="17">
    <source>
        <dbReference type="Proteomes" id="UP000017836"/>
    </source>
</evidence>
<dbReference type="GO" id="GO:0043565">
    <property type="term" value="F:sequence-specific DNA binding"/>
    <property type="evidence" value="ECO:0007669"/>
    <property type="project" value="InterPro"/>
</dbReference>
<dbReference type="PROSITE" id="PS00344">
    <property type="entry name" value="GATA_ZN_FINGER_1"/>
    <property type="match status" value="1"/>
</dbReference>
<dbReference type="HOGENOM" id="CLU_057264_1_2_1"/>
<dbReference type="Proteomes" id="UP000017836">
    <property type="component" value="Unassembled WGS sequence"/>
</dbReference>
<comment type="subcellular location">
    <subcellularLocation>
        <location evidence="2 12">Nucleus</location>
    </subcellularLocation>
</comment>
<dbReference type="Gene3D" id="3.30.50.10">
    <property type="entry name" value="Erythroid Transcription Factor GATA-1, subunit A"/>
    <property type="match status" value="1"/>
</dbReference>
<dbReference type="EMBL" id="KI392557">
    <property type="protein sequence ID" value="ERN14361.1"/>
    <property type="molecule type" value="Genomic_DNA"/>
</dbReference>
<evidence type="ECO:0000256" key="8">
    <source>
        <dbReference type="ARBA" id="ARBA00023125"/>
    </source>
</evidence>
<feature type="region of interest" description="Disordered" evidence="13">
    <location>
        <begin position="200"/>
        <end position="234"/>
    </location>
</feature>
<dbReference type="Pfam" id="PF06203">
    <property type="entry name" value="CCT"/>
    <property type="match status" value="1"/>
</dbReference>
<evidence type="ECO:0000256" key="9">
    <source>
        <dbReference type="ARBA" id="ARBA00023159"/>
    </source>
</evidence>
<feature type="region of interest" description="Disordered" evidence="13">
    <location>
        <begin position="125"/>
        <end position="161"/>
    </location>
</feature>
<reference evidence="17" key="1">
    <citation type="journal article" date="2013" name="Science">
        <title>The Amborella genome and the evolution of flowering plants.</title>
        <authorList>
            <consortium name="Amborella Genome Project"/>
        </authorList>
    </citation>
    <scope>NUCLEOTIDE SEQUENCE [LARGE SCALE GENOMIC DNA]</scope>
</reference>
<evidence type="ECO:0000256" key="13">
    <source>
        <dbReference type="SAM" id="MobiDB-lite"/>
    </source>
</evidence>
<evidence type="ECO:0000256" key="12">
    <source>
        <dbReference type="PROSITE-ProRule" id="PRU00357"/>
    </source>
</evidence>
<proteinExistence type="inferred from homology"/>
<dbReference type="InterPro" id="IPR013088">
    <property type="entry name" value="Znf_NHR/GATA"/>
</dbReference>
<dbReference type="OMA" id="EAQDPMH"/>
<dbReference type="GO" id="GO:0006355">
    <property type="term" value="P:regulation of DNA-templated transcription"/>
    <property type="evidence" value="ECO:0007669"/>
    <property type="project" value="InterPro"/>
</dbReference>
<evidence type="ECO:0000256" key="11">
    <source>
        <dbReference type="ARBA" id="ARBA00023242"/>
    </source>
</evidence>
<dbReference type="SMART" id="SM00401">
    <property type="entry name" value="ZnF_GATA"/>
    <property type="match status" value="1"/>
</dbReference>
<evidence type="ECO:0000256" key="1">
    <source>
        <dbReference type="ARBA" id="ARBA00002206"/>
    </source>
</evidence>
<dbReference type="Gramene" id="ERN14361">
    <property type="protein sequence ID" value="ERN14361"/>
    <property type="gene ID" value="AMTR_s00033p00221090"/>
</dbReference>
<evidence type="ECO:0000259" key="14">
    <source>
        <dbReference type="PROSITE" id="PS51017"/>
    </source>
</evidence>
<dbReference type="eggNOG" id="KOG1601">
    <property type="taxonomic scope" value="Eukaryota"/>
</dbReference>
<feature type="domain" description="Tify" evidence="15">
    <location>
        <begin position="22"/>
        <end position="57"/>
    </location>
</feature>
<evidence type="ECO:0000256" key="7">
    <source>
        <dbReference type="ARBA" id="ARBA00023015"/>
    </source>
</evidence>
<dbReference type="PROSITE" id="PS51320">
    <property type="entry name" value="TIFY"/>
    <property type="match status" value="1"/>
</dbReference>
<dbReference type="InterPro" id="IPR010399">
    <property type="entry name" value="Tify_dom"/>
</dbReference>
<keyword evidence="11 12" id="KW-0539">Nucleus</keyword>
<accession>U5CMJ3</accession>
<evidence type="ECO:0000256" key="3">
    <source>
        <dbReference type="ARBA" id="ARBA00007722"/>
    </source>
</evidence>
<organism evidence="16 17">
    <name type="scientific">Amborella trichopoda</name>
    <dbReference type="NCBI Taxonomy" id="13333"/>
    <lineage>
        <taxon>Eukaryota</taxon>
        <taxon>Viridiplantae</taxon>
        <taxon>Streptophyta</taxon>
        <taxon>Embryophyta</taxon>
        <taxon>Tracheophyta</taxon>
        <taxon>Spermatophyta</taxon>
        <taxon>Magnoliopsida</taxon>
        <taxon>Amborellales</taxon>
        <taxon>Amborellaceae</taxon>
        <taxon>Amborella</taxon>
    </lineage>
</organism>
<dbReference type="Pfam" id="PF00320">
    <property type="entry name" value="GATA"/>
    <property type="match status" value="1"/>
</dbReference>
<dbReference type="SMART" id="SM00979">
    <property type="entry name" value="TIFY"/>
    <property type="match status" value="1"/>
</dbReference>
<dbReference type="InterPro" id="IPR010402">
    <property type="entry name" value="CCT_domain"/>
</dbReference>
<protein>
    <submittedName>
        <fullName evidence="16">Uncharacterized protein</fullName>
    </submittedName>
</protein>
<dbReference type="InterPro" id="IPR045280">
    <property type="entry name" value="TIFY-like"/>
</dbReference>
<evidence type="ECO:0000259" key="15">
    <source>
        <dbReference type="PROSITE" id="PS51320"/>
    </source>
</evidence>
<keyword evidence="9" id="KW-0010">Activator</keyword>
<evidence type="ECO:0000256" key="4">
    <source>
        <dbReference type="ARBA" id="ARBA00022723"/>
    </source>
</evidence>
<feature type="compositionally biased region" description="Basic and acidic residues" evidence="13">
    <location>
        <begin position="219"/>
        <end position="234"/>
    </location>
</feature>
<comment type="function">
    <text evidence="1">Transcriptional activator that specifically binds 5'-GATA-3' or 5'-GAT-3' motifs within gene promoters.</text>
</comment>
<dbReference type="Pfam" id="PF06200">
    <property type="entry name" value="tify"/>
    <property type="match status" value="1"/>
</dbReference>
<keyword evidence="10" id="KW-0804">Transcription</keyword>
<comment type="similarity">
    <text evidence="3">Belongs to the type IV zinc-finger family. Class C subfamily.</text>
</comment>
<dbReference type="InterPro" id="IPR000679">
    <property type="entry name" value="Znf_GATA"/>
</dbReference>
<dbReference type="PANTHER" id="PTHR46125:SF27">
    <property type="entry name" value="GATA TRANSCRIPTION FACTOR 28"/>
    <property type="match status" value="1"/>
</dbReference>
<dbReference type="GO" id="GO:0008270">
    <property type="term" value="F:zinc ion binding"/>
    <property type="evidence" value="ECO:0007669"/>
    <property type="project" value="UniProtKB-KW"/>
</dbReference>
<keyword evidence="8" id="KW-0238">DNA-binding</keyword>
<evidence type="ECO:0000256" key="10">
    <source>
        <dbReference type="ARBA" id="ARBA00023163"/>
    </source>
</evidence>
<feature type="domain" description="CCT" evidence="14">
    <location>
        <begin position="89"/>
        <end position="131"/>
    </location>
</feature>